<dbReference type="Proteomes" id="UP000070539">
    <property type="component" value="Unassembled WGS sequence"/>
</dbReference>
<gene>
    <name evidence="1" type="ORF">CLNEO_09340</name>
</gene>
<evidence type="ECO:0000313" key="1">
    <source>
        <dbReference type="EMBL" id="KXL53708.1"/>
    </source>
</evidence>
<sequence>MAHDSNVELWVFLLVYNCSNIEKTIVIINQMVYNIF</sequence>
<dbReference type="EMBL" id="LRVM01000002">
    <property type="protein sequence ID" value="KXL53708.1"/>
    <property type="molecule type" value="Genomic_DNA"/>
</dbReference>
<evidence type="ECO:0000313" key="2">
    <source>
        <dbReference type="Proteomes" id="UP000070539"/>
    </source>
</evidence>
<protein>
    <submittedName>
        <fullName evidence="1">Uncharacterized protein</fullName>
    </submittedName>
</protein>
<organism evidence="1 2">
    <name type="scientific">Anaerotignum neopropionicum</name>
    <dbReference type="NCBI Taxonomy" id="36847"/>
    <lineage>
        <taxon>Bacteria</taxon>
        <taxon>Bacillati</taxon>
        <taxon>Bacillota</taxon>
        <taxon>Clostridia</taxon>
        <taxon>Lachnospirales</taxon>
        <taxon>Anaerotignaceae</taxon>
        <taxon>Anaerotignum</taxon>
    </lineage>
</organism>
<name>A0A136WGM3_9FIRM</name>
<accession>A0A136WGM3</accession>
<comment type="caution">
    <text evidence="1">The sequence shown here is derived from an EMBL/GenBank/DDBJ whole genome shotgun (WGS) entry which is preliminary data.</text>
</comment>
<proteinExistence type="predicted"/>
<keyword evidence="2" id="KW-1185">Reference proteome</keyword>
<dbReference type="AlphaFoldDB" id="A0A136WGM3"/>
<reference evidence="1 2" key="1">
    <citation type="submission" date="2016-01" db="EMBL/GenBank/DDBJ databases">
        <title>Genome sequence of Clostridium neopropionicum X4, DSM-3847.</title>
        <authorList>
            <person name="Poehlein A."/>
            <person name="Beck M.H."/>
            <person name="Bengelsdorf F.R."/>
            <person name="Daniel R."/>
            <person name="Duerre P."/>
        </authorList>
    </citation>
    <scope>NUCLEOTIDE SEQUENCE [LARGE SCALE GENOMIC DNA]</scope>
    <source>
        <strain evidence="1 2">DSM-3847</strain>
    </source>
</reference>